<evidence type="ECO:0000313" key="1">
    <source>
        <dbReference type="EMBL" id="OBK30671.1"/>
    </source>
</evidence>
<evidence type="ECO:0000313" key="2">
    <source>
        <dbReference type="Proteomes" id="UP000093928"/>
    </source>
</evidence>
<reference evidence="1 2" key="1">
    <citation type="submission" date="2016-06" db="EMBL/GenBank/DDBJ databases">
        <authorList>
            <person name="Kjaerup R.B."/>
            <person name="Dalgaard T.S."/>
            <person name="Juul-Madsen H.R."/>
        </authorList>
    </citation>
    <scope>NUCLEOTIDE SEQUENCE [LARGE SCALE GENOMIC DNA]</scope>
    <source>
        <strain evidence="1 2">1165133.8</strain>
    </source>
</reference>
<comment type="caution">
    <text evidence="1">The sequence shown here is derived from an EMBL/GenBank/DDBJ whole genome shotgun (WGS) entry which is preliminary data.</text>
</comment>
<organism evidence="1 2">
    <name type="scientific">Mycobacterium asiaticum</name>
    <dbReference type="NCBI Taxonomy" id="1790"/>
    <lineage>
        <taxon>Bacteria</taxon>
        <taxon>Bacillati</taxon>
        <taxon>Actinomycetota</taxon>
        <taxon>Actinomycetes</taxon>
        <taxon>Mycobacteriales</taxon>
        <taxon>Mycobacteriaceae</taxon>
        <taxon>Mycobacterium</taxon>
    </lineage>
</organism>
<name>A0A1A3P933_MYCAS</name>
<proteinExistence type="predicted"/>
<sequence length="291" mass="32782">MTKVDQHFDVLLKSVPEAGRGVLFVTLHERGPLDARSKSHVEVRIGNKRIGQLTPQTSARFLPMIRHLRRHGLLTVCRAEIVGSAVAAEVRIHAMKANEVSDEFLSGEAPINLPGLHPNQQNPKAYDLNSAAQLVRPVAPMAVLKRPIPAEPGDGEVVRFSRSEGRYVYVAVRCGPEWLTTATSNRGAVTQVMKWSDLARRSRQFEQASSWDLVRQQVNLVRQKLAVVRFMLNRNYLAAINIADTGYYDGDWYTTISDFMEEHLPFGSYARWSDIAQYGEDMWIATAWDPL</sequence>
<gene>
    <name evidence="1" type="ORF">A5634_15385</name>
</gene>
<accession>A0A1A3P933</accession>
<dbReference type="EMBL" id="LZLS01000023">
    <property type="protein sequence ID" value="OBK30671.1"/>
    <property type="molecule type" value="Genomic_DNA"/>
</dbReference>
<dbReference type="AlphaFoldDB" id="A0A1A3P933"/>
<protein>
    <submittedName>
        <fullName evidence="1">Uncharacterized protein</fullName>
    </submittedName>
</protein>
<dbReference type="Proteomes" id="UP000093928">
    <property type="component" value="Unassembled WGS sequence"/>
</dbReference>